<keyword evidence="2" id="KW-1185">Reference proteome</keyword>
<organism evidence="1 2">
    <name type="scientific">Nosema bombycis (strain CQ1 / CVCC 102059)</name>
    <name type="common">Microsporidian parasite</name>
    <name type="synonym">Pebrine of silkworm</name>
    <dbReference type="NCBI Taxonomy" id="578461"/>
    <lineage>
        <taxon>Eukaryota</taxon>
        <taxon>Fungi</taxon>
        <taxon>Fungi incertae sedis</taxon>
        <taxon>Microsporidia</taxon>
        <taxon>Nosematidae</taxon>
        <taxon>Nosema</taxon>
    </lineage>
</organism>
<reference evidence="1 2" key="1">
    <citation type="journal article" date="2013" name="BMC Genomics">
        <title>Comparative genomics of parasitic silkworm microsporidia reveal an association between genome expansion and host adaptation.</title>
        <authorList>
            <person name="Pan G."/>
            <person name="Xu J."/>
            <person name="Li T."/>
            <person name="Xia Q."/>
            <person name="Liu S.L."/>
            <person name="Zhang G."/>
            <person name="Li S."/>
            <person name="Li C."/>
            <person name="Liu H."/>
            <person name="Yang L."/>
            <person name="Liu T."/>
            <person name="Zhang X."/>
            <person name="Wu Z."/>
            <person name="Fan W."/>
            <person name="Dang X."/>
            <person name="Xiang H."/>
            <person name="Tao M."/>
            <person name="Li Y."/>
            <person name="Hu J."/>
            <person name="Li Z."/>
            <person name="Lin L."/>
            <person name="Luo J."/>
            <person name="Geng L."/>
            <person name="Wang L."/>
            <person name="Long M."/>
            <person name="Wan Y."/>
            <person name="He N."/>
            <person name="Zhang Z."/>
            <person name="Lu C."/>
            <person name="Keeling P.J."/>
            <person name="Wang J."/>
            <person name="Xiang Z."/>
            <person name="Zhou Z."/>
        </authorList>
    </citation>
    <scope>NUCLEOTIDE SEQUENCE [LARGE SCALE GENOMIC DNA]</scope>
    <source>
        <strain evidence="2">CQ1 / CVCC 102059</strain>
    </source>
</reference>
<sequence>METDNLDEKDIERVLTMLNSKNVKLLSENFGESELDSIFYGVKQHLLLIIKNIRQILLLTGLSKYK</sequence>
<protein>
    <submittedName>
        <fullName evidence="1">Uncharacterized protein</fullName>
    </submittedName>
</protein>
<dbReference type="Proteomes" id="UP000016927">
    <property type="component" value="Unassembled WGS sequence"/>
</dbReference>
<dbReference type="HOGENOM" id="CLU_2831803_0_0_1"/>
<accession>R0M2H2</accession>
<dbReference type="AlphaFoldDB" id="R0M2H2"/>
<dbReference type="EMBL" id="KB909399">
    <property type="protein sequence ID" value="EOB12239.1"/>
    <property type="molecule type" value="Genomic_DNA"/>
</dbReference>
<evidence type="ECO:0000313" key="2">
    <source>
        <dbReference type="Proteomes" id="UP000016927"/>
    </source>
</evidence>
<evidence type="ECO:0000313" key="1">
    <source>
        <dbReference type="EMBL" id="EOB12239.1"/>
    </source>
</evidence>
<proteinExistence type="predicted"/>
<gene>
    <name evidence="1" type="ORF">NBO_491g0001</name>
</gene>
<name>R0M2H2_NOSB1</name>
<dbReference type="VEuPathDB" id="MicrosporidiaDB:NBO_491g0001"/>